<dbReference type="GO" id="GO:0045892">
    <property type="term" value="P:negative regulation of DNA-templated transcription"/>
    <property type="evidence" value="ECO:0007669"/>
    <property type="project" value="TreeGrafter"/>
</dbReference>
<dbReference type="PROSITE" id="PS50949">
    <property type="entry name" value="HTH_GNTR"/>
    <property type="match status" value="1"/>
</dbReference>
<accession>A0A6F9Y5Z1</accession>
<dbReference type="GO" id="GO:0003700">
    <property type="term" value="F:DNA-binding transcription factor activity"/>
    <property type="evidence" value="ECO:0007669"/>
    <property type="project" value="InterPro"/>
</dbReference>
<keyword evidence="1" id="KW-0805">Transcription regulation</keyword>
<dbReference type="InterPro" id="IPR036390">
    <property type="entry name" value="WH_DNA-bd_sf"/>
</dbReference>
<dbReference type="GO" id="GO:0003677">
    <property type="term" value="F:DNA binding"/>
    <property type="evidence" value="ECO:0007669"/>
    <property type="project" value="UniProtKB-KW"/>
</dbReference>
<gene>
    <name evidence="5" type="primary">gntR_6</name>
    <name evidence="5" type="ORF">SN811_13050</name>
</gene>
<evidence type="ECO:0000256" key="2">
    <source>
        <dbReference type="ARBA" id="ARBA00023125"/>
    </source>
</evidence>
<name>A0A6F9Y5Z1_9LACO</name>
<dbReference type="SMART" id="SM00345">
    <property type="entry name" value="HTH_GNTR"/>
    <property type="match status" value="1"/>
</dbReference>
<sequence length="229" mass="26719">MTKFQEIYDDLKKKIDDKFYKPGYVLPNEKELQEIYEVSRTTVRKAIDRLVEENRVIRRKGSGLFVKPEISKQNILDMTGIIKPVHLDENEKVVIKDTYVRKAGEYYSEIFGIEENELVHFVSLVSIAKDNISYEKLILPVDYYPGFNTSSLKVTSIIETINMGIFKIKDIYQEFQLVESTKETSRILETNVGNPIFKITNKFIDDENKIIAVEYKMQNALNTTYTIDF</sequence>
<dbReference type="Gene3D" id="3.40.1410.10">
    <property type="entry name" value="Chorismate lyase-like"/>
    <property type="match status" value="1"/>
</dbReference>
<evidence type="ECO:0000256" key="1">
    <source>
        <dbReference type="ARBA" id="ARBA00023015"/>
    </source>
</evidence>
<keyword evidence="3" id="KW-0804">Transcription</keyword>
<evidence type="ECO:0000259" key="4">
    <source>
        <dbReference type="PROSITE" id="PS50949"/>
    </source>
</evidence>
<dbReference type="Pfam" id="PF00392">
    <property type="entry name" value="GntR"/>
    <property type="match status" value="1"/>
</dbReference>
<feature type="domain" description="HTH gntR-type" evidence="4">
    <location>
        <begin position="1"/>
        <end position="69"/>
    </location>
</feature>
<dbReference type="RefSeq" id="WP_172577442.1">
    <property type="nucleotide sequence ID" value="NZ_BLAP01000050.1"/>
</dbReference>
<dbReference type="Proteomes" id="UP000494160">
    <property type="component" value="Unassembled WGS sequence"/>
</dbReference>
<keyword evidence="2" id="KW-0238">DNA-binding</keyword>
<dbReference type="InterPro" id="IPR036388">
    <property type="entry name" value="WH-like_DNA-bd_sf"/>
</dbReference>
<dbReference type="AlphaFoldDB" id="A0A6F9Y5Z1"/>
<evidence type="ECO:0000256" key="3">
    <source>
        <dbReference type="ARBA" id="ARBA00023163"/>
    </source>
</evidence>
<dbReference type="EMBL" id="BLAP01000050">
    <property type="protein sequence ID" value="GET12805.1"/>
    <property type="molecule type" value="Genomic_DNA"/>
</dbReference>
<organism evidence="5">
    <name type="scientific">Ligilactobacillus agilis</name>
    <dbReference type="NCBI Taxonomy" id="1601"/>
    <lineage>
        <taxon>Bacteria</taxon>
        <taxon>Bacillati</taxon>
        <taxon>Bacillota</taxon>
        <taxon>Bacilli</taxon>
        <taxon>Lactobacillales</taxon>
        <taxon>Lactobacillaceae</taxon>
        <taxon>Ligilactobacillus</taxon>
    </lineage>
</organism>
<dbReference type="PANTHER" id="PTHR44846">
    <property type="entry name" value="MANNOSYL-D-GLYCERATE TRANSPORT/METABOLISM SYSTEM REPRESSOR MNGR-RELATED"/>
    <property type="match status" value="1"/>
</dbReference>
<dbReference type="InterPro" id="IPR011663">
    <property type="entry name" value="UTRA"/>
</dbReference>
<dbReference type="SUPFAM" id="SSF64288">
    <property type="entry name" value="Chorismate lyase-like"/>
    <property type="match status" value="1"/>
</dbReference>
<dbReference type="SUPFAM" id="SSF46785">
    <property type="entry name" value="Winged helix' DNA-binding domain"/>
    <property type="match status" value="1"/>
</dbReference>
<dbReference type="InterPro" id="IPR028978">
    <property type="entry name" value="Chorismate_lyase_/UTRA_dom_sf"/>
</dbReference>
<comment type="caution">
    <text evidence="5">The sequence shown here is derived from an EMBL/GenBank/DDBJ whole genome shotgun (WGS) entry which is preliminary data.</text>
</comment>
<reference evidence="5" key="1">
    <citation type="submission" date="2019-10" db="EMBL/GenBank/DDBJ databases">
        <title>Lactobacillus agilis SN811 Whole Genome Sequencing Project.</title>
        <authorList>
            <person name="Suzuki S."/>
            <person name="Endo A."/>
            <person name="Maeno S."/>
            <person name="Shiwa Y."/>
            <person name="Matsutani M."/>
            <person name="Kajikawa A."/>
        </authorList>
    </citation>
    <scope>NUCLEOTIDE SEQUENCE</scope>
    <source>
        <strain evidence="5">SN811</strain>
    </source>
</reference>
<dbReference type="InterPro" id="IPR050679">
    <property type="entry name" value="Bact_HTH_transcr_reg"/>
</dbReference>
<dbReference type="Pfam" id="PF07702">
    <property type="entry name" value="UTRA"/>
    <property type="match status" value="1"/>
</dbReference>
<evidence type="ECO:0000313" key="5">
    <source>
        <dbReference type="EMBL" id="GET12805.1"/>
    </source>
</evidence>
<dbReference type="Gene3D" id="1.10.10.10">
    <property type="entry name" value="Winged helix-like DNA-binding domain superfamily/Winged helix DNA-binding domain"/>
    <property type="match status" value="1"/>
</dbReference>
<dbReference type="InterPro" id="IPR000524">
    <property type="entry name" value="Tscrpt_reg_HTH_GntR"/>
</dbReference>
<dbReference type="PRINTS" id="PR00035">
    <property type="entry name" value="HTHGNTR"/>
</dbReference>
<dbReference type="PANTHER" id="PTHR44846:SF1">
    <property type="entry name" value="MANNOSYL-D-GLYCERATE TRANSPORT_METABOLISM SYSTEM REPRESSOR MNGR-RELATED"/>
    <property type="match status" value="1"/>
</dbReference>
<proteinExistence type="predicted"/>
<dbReference type="CDD" id="cd07377">
    <property type="entry name" value="WHTH_GntR"/>
    <property type="match status" value="1"/>
</dbReference>
<protein>
    <submittedName>
        <fullName evidence="5">GntR family transcriptional regulator</fullName>
    </submittedName>
</protein>